<accession>A0A3Q8I5J8</accession>
<protein>
    <submittedName>
        <fullName evidence="4">Membrane protein</fullName>
    </submittedName>
</protein>
<dbReference type="Gene3D" id="1.25.40.10">
    <property type="entry name" value="Tetratricopeptide repeat domain"/>
    <property type="match status" value="1"/>
</dbReference>
<feature type="chain" id="PRO_5018690229" evidence="3">
    <location>
        <begin position="36"/>
        <end position="337"/>
    </location>
</feature>
<keyword evidence="3" id="KW-0732">Signal</keyword>
<evidence type="ECO:0000256" key="3">
    <source>
        <dbReference type="SAM" id="SignalP"/>
    </source>
</evidence>
<feature type="transmembrane region" description="Helical" evidence="2">
    <location>
        <begin position="286"/>
        <end position="306"/>
    </location>
</feature>
<feature type="signal peptide" evidence="3">
    <location>
        <begin position="1"/>
        <end position="35"/>
    </location>
</feature>
<proteinExistence type="predicted"/>
<keyword evidence="2" id="KW-1133">Transmembrane helix</keyword>
<reference evidence="4" key="1">
    <citation type="journal article" date="2018" name="J. Ind. Microbiol. Biotechnol.">
        <title>Genome mining reveals uncommon alkylpyrones as type III PKS products from myxobacteria.</title>
        <authorList>
            <person name="Hug J.J."/>
            <person name="Panter F."/>
            <person name="Krug D."/>
            <person name="Muller R."/>
        </authorList>
    </citation>
    <scope>NUCLEOTIDE SEQUENCE</scope>
    <source>
        <strain evidence="4">MSr9139</strain>
    </source>
</reference>
<organism evidence="4">
    <name type="scientific">Jahnella sp. MSr9139</name>
    <dbReference type="NCBI Taxonomy" id="1434086"/>
    <lineage>
        <taxon>Bacteria</taxon>
        <taxon>Pseudomonadati</taxon>
        <taxon>Myxococcota</taxon>
        <taxon>Polyangia</taxon>
        <taxon>Polyangiales</taxon>
        <taxon>Polyangiaceae</taxon>
        <taxon>Jahnella</taxon>
    </lineage>
</organism>
<dbReference type="AlphaFoldDB" id="A0A3Q8I5J8"/>
<evidence type="ECO:0000256" key="2">
    <source>
        <dbReference type="SAM" id="Phobius"/>
    </source>
</evidence>
<evidence type="ECO:0000256" key="1">
    <source>
        <dbReference type="SAM" id="MobiDB-lite"/>
    </source>
</evidence>
<name>A0A3Q8I5J8_9BACT</name>
<dbReference type="InterPro" id="IPR011990">
    <property type="entry name" value="TPR-like_helical_dom_sf"/>
</dbReference>
<sequence length="337" mass="34621">MRQKPASSGRPRRRAWALALGCGALALGAGARAEAQPSPADQAAAEVLFNEARQLLDAGRVNEACPKLLESHRLDPAAGTLLNLGDCYERAGQTASAWGAFQEAGAMARRADDTLRADEARRRAEALEPRLSKLVIQVAPENRALGVEIQRDGRVVGQGLWGSAVPVDPGSHPIEVSAPGRETRRTTAHVPARPGTTVIGVPALVPAAAPDTAKRTPAPGFWSTQRIAGAALGGVGLVGGVVGAIFGTQAATSMSDSEARCDGGDPSVCDGQGFELREDADQAATIANVAFAVGGAALVGGVVLFATAPSGGERREPPQVRLKARAEVTGVSLSGEW</sequence>
<keyword evidence="2" id="KW-0472">Membrane</keyword>
<keyword evidence="2" id="KW-0812">Transmembrane</keyword>
<dbReference type="EMBL" id="MH908889">
    <property type="protein sequence ID" value="AYM52940.1"/>
    <property type="molecule type" value="Genomic_DNA"/>
</dbReference>
<feature type="region of interest" description="Disordered" evidence="1">
    <location>
        <begin position="166"/>
        <end position="189"/>
    </location>
</feature>
<dbReference type="SUPFAM" id="SSF48452">
    <property type="entry name" value="TPR-like"/>
    <property type="match status" value="1"/>
</dbReference>
<evidence type="ECO:0000313" key="4">
    <source>
        <dbReference type="EMBL" id="AYM52940.1"/>
    </source>
</evidence>